<dbReference type="GO" id="GO:0004814">
    <property type="term" value="F:arginine-tRNA ligase activity"/>
    <property type="evidence" value="ECO:0007669"/>
    <property type="project" value="UniProtKB-UniRule"/>
</dbReference>
<dbReference type="InterPro" id="IPR005148">
    <property type="entry name" value="Arg-tRNA-synth_N"/>
</dbReference>
<dbReference type="AlphaFoldDB" id="A0A6M4H0W3"/>
<dbReference type="Pfam" id="PF00750">
    <property type="entry name" value="tRNA-synt_1d"/>
    <property type="match status" value="1"/>
</dbReference>
<dbReference type="InterPro" id="IPR009080">
    <property type="entry name" value="tRNAsynth_Ia_anticodon-bd"/>
</dbReference>
<name>A0A6M4H0W3_9PROT</name>
<dbReference type="CDD" id="cd00671">
    <property type="entry name" value="ArgRS_core"/>
    <property type="match status" value="1"/>
</dbReference>
<dbReference type="InterPro" id="IPR035684">
    <property type="entry name" value="ArgRS_core"/>
</dbReference>
<feature type="domain" description="Arginyl tRNA synthetase N-terminal" evidence="14">
    <location>
        <begin position="6"/>
        <end position="89"/>
    </location>
</feature>
<evidence type="ECO:0000256" key="6">
    <source>
        <dbReference type="ARBA" id="ARBA00022741"/>
    </source>
</evidence>
<gene>
    <name evidence="11 15" type="primary">argS</name>
    <name evidence="15" type="ORF">DSM104443_04244</name>
</gene>
<dbReference type="PANTHER" id="PTHR11956">
    <property type="entry name" value="ARGINYL-TRNA SYNTHETASE"/>
    <property type="match status" value="1"/>
</dbReference>
<evidence type="ECO:0000256" key="10">
    <source>
        <dbReference type="ARBA" id="ARBA00049339"/>
    </source>
</evidence>
<dbReference type="CDD" id="cd07956">
    <property type="entry name" value="Anticodon_Ia_Arg"/>
    <property type="match status" value="1"/>
</dbReference>
<dbReference type="PRINTS" id="PR01038">
    <property type="entry name" value="TRNASYNTHARG"/>
</dbReference>
<dbReference type="Gene3D" id="3.30.1360.70">
    <property type="entry name" value="Arginyl tRNA synthetase N-terminal domain"/>
    <property type="match status" value="1"/>
</dbReference>
<protein>
    <recommendedName>
        <fullName evidence="11">Arginine--tRNA ligase</fullName>
        <ecNumber evidence="11">6.1.1.19</ecNumber>
    </recommendedName>
    <alternativeName>
        <fullName evidence="11">Arginyl-tRNA synthetase</fullName>
        <shortName evidence="11">ArgRS</shortName>
    </alternativeName>
</protein>
<dbReference type="GO" id="GO:0005524">
    <property type="term" value="F:ATP binding"/>
    <property type="evidence" value="ECO:0007669"/>
    <property type="project" value="UniProtKB-UniRule"/>
</dbReference>
<comment type="similarity">
    <text evidence="2 11 12">Belongs to the class-I aminoacyl-tRNA synthetase family.</text>
</comment>
<dbReference type="Gene3D" id="1.10.730.10">
    <property type="entry name" value="Isoleucyl-tRNA Synthetase, Domain 1"/>
    <property type="match status" value="1"/>
</dbReference>
<dbReference type="HAMAP" id="MF_00123">
    <property type="entry name" value="Arg_tRNA_synth"/>
    <property type="match status" value="1"/>
</dbReference>
<evidence type="ECO:0000313" key="16">
    <source>
        <dbReference type="Proteomes" id="UP000501534"/>
    </source>
</evidence>
<keyword evidence="4 11" id="KW-0963">Cytoplasm</keyword>
<evidence type="ECO:0000256" key="12">
    <source>
        <dbReference type="RuleBase" id="RU363038"/>
    </source>
</evidence>
<evidence type="ECO:0000256" key="11">
    <source>
        <dbReference type="HAMAP-Rule" id="MF_00123"/>
    </source>
</evidence>
<evidence type="ECO:0000256" key="2">
    <source>
        <dbReference type="ARBA" id="ARBA00005594"/>
    </source>
</evidence>
<accession>A0A6M4H0W3</accession>
<evidence type="ECO:0000256" key="5">
    <source>
        <dbReference type="ARBA" id="ARBA00022598"/>
    </source>
</evidence>
<dbReference type="SUPFAM" id="SSF47323">
    <property type="entry name" value="Anticodon-binding domain of a subclass of class I aminoacyl-tRNA synthetases"/>
    <property type="match status" value="1"/>
</dbReference>
<evidence type="ECO:0000259" key="13">
    <source>
        <dbReference type="SMART" id="SM00836"/>
    </source>
</evidence>
<reference evidence="15 16" key="1">
    <citation type="submission" date="2020-04" db="EMBL/GenBank/DDBJ databases">
        <title>Usitatibacter rugosus gen. nov., sp. nov. and Usitatibacter palustris sp. nov., novel members of Usitatibacteraceae fam. nov. within the order Nitrosomonadales isolated from soil.</title>
        <authorList>
            <person name="Huber K.J."/>
            <person name="Neumann-Schaal M."/>
            <person name="Geppert A."/>
            <person name="Luckner M."/>
            <person name="Wanner G."/>
            <person name="Overmann J."/>
        </authorList>
    </citation>
    <scope>NUCLEOTIDE SEQUENCE [LARGE SCALE GENOMIC DNA]</scope>
    <source>
        <strain evidence="15 16">0125_3</strain>
    </source>
</reference>
<evidence type="ECO:0000313" key="15">
    <source>
        <dbReference type="EMBL" id="QJR13149.1"/>
    </source>
</evidence>
<dbReference type="PANTHER" id="PTHR11956:SF5">
    <property type="entry name" value="ARGININE--TRNA LIGASE, CYTOPLASMIC"/>
    <property type="match status" value="1"/>
</dbReference>
<sequence length="547" mass="60288">MSDPKQQVESLVAKAVADAFPEAGAVSILIERPKNLDHGDFATNVALQLAKSVGKKPREVAEAIVAKMPKDGLVTKMDIAGPGFINFTLGSVSRFGVVATANAQGKLFGRGEGGKGAKFMVEFVSANPTGPLHVGHGRQAALGDAISTLLEWQGYTVTREFYYNDAGNQIANLALSVQARVKEAAGMTVEMPKDGYLGDYIREIAREYVSAHFGDAKGENLAQIQQFAVKYLRNEQDIDLRAFGVQFESYFLESSLYTDGKVDETVAMLKRAGHTYEGEGALWLKTTDFGDDKDRVMRKSDGTYTYFVPDVAYHVTKFKRGYPHVVNVQGADHHSTVTRVRAGLQALEMQIPKGYPDYVLHQMVTVMKSGEEVKISKRAGSYVTVRDLVDEVGRDAVRYFFIMRKVDSHLVFDIDLAKAKTEDNPVYYVQYAHARLCSVLREWGGDVESLKTADLSPLGSPHEVALAQKLSEFPGLLARAAREFAPHLVSFYLHDDVAARMHSYYNAERFLVDDEKLKLARLSLVAATRQVLANGLAVLGVSAPERM</sequence>
<organism evidence="15 16">
    <name type="scientific">Usitatibacter rugosus</name>
    <dbReference type="NCBI Taxonomy" id="2732067"/>
    <lineage>
        <taxon>Bacteria</taxon>
        <taxon>Pseudomonadati</taxon>
        <taxon>Pseudomonadota</taxon>
        <taxon>Betaproteobacteria</taxon>
        <taxon>Nitrosomonadales</taxon>
        <taxon>Usitatibacteraceae</taxon>
        <taxon>Usitatibacter</taxon>
    </lineage>
</organism>
<dbReference type="GO" id="GO:0005737">
    <property type="term" value="C:cytoplasm"/>
    <property type="evidence" value="ECO:0007669"/>
    <property type="project" value="UniProtKB-SubCell"/>
</dbReference>
<feature type="domain" description="DALR anticodon binding" evidence="13">
    <location>
        <begin position="429"/>
        <end position="547"/>
    </location>
</feature>
<dbReference type="GO" id="GO:0006420">
    <property type="term" value="P:arginyl-tRNA aminoacylation"/>
    <property type="evidence" value="ECO:0007669"/>
    <property type="project" value="UniProtKB-UniRule"/>
</dbReference>
<dbReference type="KEGG" id="uru:DSM104443_04244"/>
<feature type="short sequence motif" description="'HIGH' region" evidence="11">
    <location>
        <begin position="126"/>
        <end position="136"/>
    </location>
</feature>
<dbReference type="Proteomes" id="UP000501534">
    <property type="component" value="Chromosome"/>
</dbReference>
<dbReference type="InterPro" id="IPR036695">
    <property type="entry name" value="Arg-tRNA-synth_N_sf"/>
</dbReference>
<proteinExistence type="inferred from homology"/>
<comment type="subunit">
    <text evidence="3 11">Monomer.</text>
</comment>
<evidence type="ECO:0000256" key="8">
    <source>
        <dbReference type="ARBA" id="ARBA00022917"/>
    </source>
</evidence>
<dbReference type="NCBIfam" id="TIGR00456">
    <property type="entry name" value="argS"/>
    <property type="match status" value="1"/>
</dbReference>
<evidence type="ECO:0000256" key="7">
    <source>
        <dbReference type="ARBA" id="ARBA00022840"/>
    </source>
</evidence>
<dbReference type="EMBL" id="CP053069">
    <property type="protein sequence ID" value="QJR13149.1"/>
    <property type="molecule type" value="Genomic_DNA"/>
</dbReference>
<evidence type="ECO:0000256" key="4">
    <source>
        <dbReference type="ARBA" id="ARBA00022490"/>
    </source>
</evidence>
<dbReference type="EC" id="6.1.1.19" evidence="11"/>
<dbReference type="InterPro" id="IPR001412">
    <property type="entry name" value="aa-tRNA-synth_I_CS"/>
</dbReference>
<keyword evidence="7 11" id="KW-0067">ATP-binding</keyword>
<keyword evidence="9 11" id="KW-0030">Aminoacyl-tRNA synthetase</keyword>
<keyword evidence="16" id="KW-1185">Reference proteome</keyword>
<dbReference type="SUPFAM" id="SSF52374">
    <property type="entry name" value="Nucleotidylyl transferase"/>
    <property type="match status" value="1"/>
</dbReference>
<dbReference type="SUPFAM" id="SSF55190">
    <property type="entry name" value="Arginyl-tRNA synthetase (ArgRS), N-terminal 'additional' domain"/>
    <property type="match status" value="1"/>
</dbReference>
<dbReference type="InterPro" id="IPR008909">
    <property type="entry name" value="DALR_anticod-bd"/>
</dbReference>
<dbReference type="InterPro" id="IPR001278">
    <property type="entry name" value="Arg-tRNA-ligase"/>
</dbReference>
<dbReference type="Pfam" id="PF05746">
    <property type="entry name" value="DALR_1"/>
    <property type="match status" value="1"/>
</dbReference>
<evidence type="ECO:0000256" key="9">
    <source>
        <dbReference type="ARBA" id="ARBA00023146"/>
    </source>
</evidence>
<keyword evidence="6 11" id="KW-0547">Nucleotide-binding</keyword>
<dbReference type="FunFam" id="1.10.730.10:FF:000008">
    <property type="entry name" value="Arginine--tRNA ligase"/>
    <property type="match status" value="1"/>
</dbReference>
<comment type="catalytic activity">
    <reaction evidence="10 11">
        <text>tRNA(Arg) + L-arginine + ATP = L-arginyl-tRNA(Arg) + AMP + diphosphate</text>
        <dbReference type="Rhea" id="RHEA:20301"/>
        <dbReference type="Rhea" id="RHEA-COMP:9658"/>
        <dbReference type="Rhea" id="RHEA-COMP:9673"/>
        <dbReference type="ChEBI" id="CHEBI:30616"/>
        <dbReference type="ChEBI" id="CHEBI:32682"/>
        <dbReference type="ChEBI" id="CHEBI:33019"/>
        <dbReference type="ChEBI" id="CHEBI:78442"/>
        <dbReference type="ChEBI" id="CHEBI:78513"/>
        <dbReference type="ChEBI" id="CHEBI:456215"/>
        <dbReference type="EC" id="6.1.1.19"/>
    </reaction>
</comment>
<keyword evidence="8 11" id="KW-0648">Protein biosynthesis</keyword>
<dbReference type="Pfam" id="PF03485">
    <property type="entry name" value="Arg_tRNA_synt_N"/>
    <property type="match status" value="1"/>
</dbReference>
<evidence type="ECO:0000256" key="1">
    <source>
        <dbReference type="ARBA" id="ARBA00004496"/>
    </source>
</evidence>
<evidence type="ECO:0000256" key="3">
    <source>
        <dbReference type="ARBA" id="ARBA00011245"/>
    </source>
</evidence>
<dbReference type="FunFam" id="3.40.50.620:FF:000062">
    <property type="entry name" value="Arginine--tRNA ligase"/>
    <property type="match status" value="1"/>
</dbReference>
<dbReference type="Gene3D" id="3.40.50.620">
    <property type="entry name" value="HUPs"/>
    <property type="match status" value="1"/>
</dbReference>
<dbReference type="SMART" id="SM01016">
    <property type="entry name" value="Arg_tRNA_synt_N"/>
    <property type="match status" value="1"/>
</dbReference>
<dbReference type="InterPro" id="IPR014729">
    <property type="entry name" value="Rossmann-like_a/b/a_fold"/>
</dbReference>
<keyword evidence="5 11" id="KW-0436">Ligase</keyword>
<dbReference type="SMART" id="SM00836">
    <property type="entry name" value="DALR_1"/>
    <property type="match status" value="1"/>
</dbReference>
<dbReference type="RefSeq" id="WP_171095973.1">
    <property type="nucleotide sequence ID" value="NZ_CP053069.1"/>
</dbReference>
<comment type="subcellular location">
    <subcellularLocation>
        <location evidence="1 11">Cytoplasm</location>
    </subcellularLocation>
</comment>
<dbReference type="PROSITE" id="PS00178">
    <property type="entry name" value="AA_TRNA_LIGASE_I"/>
    <property type="match status" value="1"/>
</dbReference>
<evidence type="ECO:0000259" key="14">
    <source>
        <dbReference type="SMART" id="SM01016"/>
    </source>
</evidence>